<evidence type="ECO:0000313" key="1">
    <source>
        <dbReference type="EMBL" id="GMT26146.1"/>
    </source>
</evidence>
<protein>
    <submittedName>
        <fullName evidence="1">Uncharacterized protein</fullName>
    </submittedName>
</protein>
<name>A0AAV5W1Z1_9BILA</name>
<reference evidence="1" key="1">
    <citation type="submission" date="2023-10" db="EMBL/GenBank/DDBJ databases">
        <title>Genome assembly of Pristionchus species.</title>
        <authorList>
            <person name="Yoshida K."/>
            <person name="Sommer R.J."/>
        </authorList>
    </citation>
    <scope>NUCLEOTIDE SEQUENCE</scope>
    <source>
        <strain evidence="1">RS5133</strain>
    </source>
</reference>
<dbReference type="Proteomes" id="UP001432322">
    <property type="component" value="Unassembled WGS sequence"/>
</dbReference>
<keyword evidence="2" id="KW-1185">Reference proteome</keyword>
<dbReference type="EMBL" id="BTSY01000004">
    <property type="protein sequence ID" value="GMT26146.1"/>
    <property type="molecule type" value="Genomic_DNA"/>
</dbReference>
<feature type="non-terminal residue" evidence="1">
    <location>
        <position position="1"/>
    </location>
</feature>
<comment type="caution">
    <text evidence="1">The sequence shown here is derived from an EMBL/GenBank/DDBJ whole genome shotgun (WGS) entry which is preliminary data.</text>
</comment>
<proteinExistence type="predicted"/>
<organism evidence="1 2">
    <name type="scientific">Pristionchus fissidentatus</name>
    <dbReference type="NCBI Taxonomy" id="1538716"/>
    <lineage>
        <taxon>Eukaryota</taxon>
        <taxon>Metazoa</taxon>
        <taxon>Ecdysozoa</taxon>
        <taxon>Nematoda</taxon>
        <taxon>Chromadorea</taxon>
        <taxon>Rhabditida</taxon>
        <taxon>Rhabditina</taxon>
        <taxon>Diplogasteromorpha</taxon>
        <taxon>Diplogasteroidea</taxon>
        <taxon>Neodiplogasteridae</taxon>
        <taxon>Pristionchus</taxon>
    </lineage>
</organism>
<gene>
    <name evidence="1" type="ORF">PFISCL1PPCAC_17443</name>
</gene>
<accession>A0AAV5W1Z1</accession>
<evidence type="ECO:0000313" key="2">
    <source>
        <dbReference type="Proteomes" id="UP001432322"/>
    </source>
</evidence>
<dbReference type="AlphaFoldDB" id="A0AAV5W1Z1"/>
<sequence length="74" mass="8703">CAVHKKLLWIHPQNHSRKFLIIVFLEIRTGLDSREREINLVTTQKALCMLSETSVDLNPYHFEEFYIVSGEKLC</sequence>